<dbReference type="EMBL" id="SZPR01000012">
    <property type="protein sequence ID" value="TKT09086.1"/>
    <property type="molecule type" value="Genomic_DNA"/>
</dbReference>
<feature type="transmembrane region" description="Helical" evidence="5">
    <location>
        <begin position="194"/>
        <end position="217"/>
    </location>
</feature>
<feature type="transmembrane region" description="Helical" evidence="5">
    <location>
        <begin position="229"/>
        <end position="249"/>
    </location>
</feature>
<gene>
    <name evidence="7" type="ORF">E4U92_16055</name>
</gene>
<protein>
    <recommendedName>
        <fullName evidence="9">DMT family transporter</fullName>
    </recommendedName>
</protein>
<feature type="signal peptide" evidence="6">
    <location>
        <begin position="1"/>
        <end position="20"/>
    </location>
</feature>
<evidence type="ECO:0000256" key="6">
    <source>
        <dbReference type="SAM" id="SignalP"/>
    </source>
</evidence>
<keyword evidence="4 5" id="KW-0472">Membrane</keyword>
<dbReference type="GO" id="GO:0015095">
    <property type="term" value="F:magnesium ion transmembrane transporter activity"/>
    <property type="evidence" value="ECO:0007669"/>
    <property type="project" value="InterPro"/>
</dbReference>
<dbReference type="RefSeq" id="WP_137301038.1">
    <property type="nucleotide sequence ID" value="NZ_BMVD01000001.1"/>
</dbReference>
<feature type="transmembrane region" description="Helical" evidence="5">
    <location>
        <begin position="162"/>
        <end position="182"/>
    </location>
</feature>
<dbReference type="Pfam" id="PF05653">
    <property type="entry name" value="Mg_trans_NIPA"/>
    <property type="match status" value="1"/>
</dbReference>
<keyword evidence="6" id="KW-0732">Signal</keyword>
<evidence type="ECO:0000256" key="4">
    <source>
        <dbReference type="ARBA" id="ARBA00023136"/>
    </source>
</evidence>
<comment type="subcellular location">
    <subcellularLocation>
        <location evidence="1">Membrane</location>
        <topology evidence="1">Multi-pass membrane protein</topology>
    </subcellularLocation>
</comment>
<reference evidence="7 8" key="1">
    <citation type="submission" date="2019-04" db="EMBL/GenBank/DDBJ databases">
        <title>Streptomyces lasaliensis sp.nov., an Actinomycete isolated from soil which produces the polyether antibiotic lasalocid.</title>
        <authorList>
            <person name="Erwin G."/>
            <person name="Haber C."/>
        </authorList>
    </citation>
    <scope>NUCLEOTIDE SEQUENCE [LARGE SCALE GENOMIC DNA]</scope>
    <source>
        <strain evidence="7 8">DSM 40089</strain>
    </source>
</reference>
<evidence type="ECO:0008006" key="9">
    <source>
        <dbReference type="Google" id="ProtNLM"/>
    </source>
</evidence>
<dbReference type="NCBIfam" id="NF038012">
    <property type="entry name" value="DMT_1"/>
    <property type="match status" value="1"/>
</dbReference>
<feature type="transmembrane region" description="Helical" evidence="5">
    <location>
        <begin position="50"/>
        <end position="83"/>
    </location>
</feature>
<proteinExistence type="predicted"/>
<evidence type="ECO:0000313" key="7">
    <source>
        <dbReference type="EMBL" id="TKT09086.1"/>
    </source>
</evidence>
<keyword evidence="2 5" id="KW-0812">Transmembrane</keyword>
<dbReference type="PANTHER" id="PTHR40761">
    <property type="entry name" value="CONSERVED INTEGRAL MEMBRANE ALANINE VALINE AND LEUCINE RICH PROTEIN-RELATED"/>
    <property type="match status" value="1"/>
</dbReference>
<keyword evidence="3 5" id="KW-1133">Transmembrane helix</keyword>
<accession>A0A4U5X6K6</accession>
<evidence type="ECO:0000256" key="1">
    <source>
        <dbReference type="ARBA" id="ARBA00004141"/>
    </source>
</evidence>
<feature type="chain" id="PRO_5038799325" description="DMT family transporter" evidence="6">
    <location>
        <begin position="21"/>
        <end position="304"/>
    </location>
</feature>
<dbReference type="InterPro" id="IPR008521">
    <property type="entry name" value="Mg_trans_NIPA"/>
</dbReference>
<evidence type="ECO:0000256" key="2">
    <source>
        <dbReference type="ARBA" id="ARBA00022692"/>
    </source>
</evidence>
<dbReference type="Proteomes" id="UP000308632">
    <property type="component" value="Unassembled WGS sequence"/>
</dbReference>
<dbReference type="PANTHER" id="PTHR40761:SF1">
    <property type="entry name" value="CONSERVED INTEGRAL MEMBRANE ALANINE VALINE AND LEUCINE RICH PROTEIN-RELATED"/>
    <property type="match status" value="1"/>
</dbReference>
<feature type="transmembrane region" description="Helical" evidence="5">
    <location>
        <begin position="136"/>
        <end position="155"/>
    </location>
</feature>
<organism evidence="7 8">
    <name type="scientific">Streptomyces galbus</name>
    <dbReference type="NCBI Taxonomy" id="33898"/>
    <lineage>
        <taxon>Bacteria</taxon>
        <taxon>Bacillati</taxon>
        <taxon>Actinomycetota</taxon>
        <taxon>Actinomycetes</taxon>
        <taxon>Kitasatosporales</taxon>
        <taxon>Streptomycetaceae</taxon>
        <taxon>Streptomyces</taxon>
    </lineage>
</organism>
<dbReference type="AlphaFoldDB" id="A0A4U5X6K6"/>
<dbReference type="InterPro" id="IPR037185">
    <property type="entry name" value="EmrE-like"/>
</dbReference>
<dbReference type="GO" id="GO:0016020">
    <property type="term" value="C:membrane"/>
    <property type="evidence" value="ECO:0007669"/>
    <property type="project" value="UniProtKB-SubCell"/>
</dbReference>
<name>A0A4U5X6K6_STRGB</name>
<evidence type="ECO:0000256" key="3">
    <source>
        <dbReference type="ARBA" id="ARBA00022989"/>
    </source>
</evidence>
<evidence type="ECO:0000256" key="5">
    <source>
        <dbReference type="SAM" id="Phobius"/>
    </source>
</evidence>
<sequence length="304" mass="31460">MQALLSVVFALGAAFSNALATVLQRKAALTVPRSQGLRVGLLFDLLRRPVWLGGMLAVVGAAVCQAVALATGPLTVVQPLFVLELPLALMIATVLLHRRLPPRGWVAVTAVVAGLAVALAAASPHGNLTQVAPHRWVLALAVSLGAVVALSLAALRRPEGRARAACLGAATAICYAVTAALMKASTHTLDEDGIVAFFTAWETYAFAAAGVCALFLLENAMQAGPLVASQPALTLGDAAVSLALGITLYEEEVRSGWWLLPQLVGVVLIAAGVLALSRIPLTRTLVAPDESARDTRVPPDDAGR</sequence>
<comment type="caution">
    <text evidence="7">The sequence shown here is derived from an EMBL/GenBank/DDBJ whole genome shotgun (WGS) entry which is preliminary data.</text>
</comment>
<dbReference type="Gene3D" id="1.10.3730.20">
    <property type="match status" value="1"/>
</dbReference>
<feature type="transmembrane region" description="Helical" evidence="5">
    <location>
        <begin position="255"/>
        <end position="276"/>
    </location>
</feature>
<feature type="transmembrane region" description="Helical" evidence="5">
    <location>
        <begin position="104"/>
        <end position="124"/>
    </location>
</feature>
<dbReference type="SUPFAM" id="SSF103481">
    <property type="entry name" value="Multidrug resistance efflux transporter EmrE"/>
    <property type="match status" value="1"/>
</dbReference>
<evidence type="ECO:0000313" key="8">
    <source>
        <dbReference type="Proteomes" id="UP000308632"/>
    </source>
</evidence>